<dbReference type="GO" id="GO:0005829">
    <property type="term" value="C:cytosol"/>
    <property type="evidence" value="ECO:0007669"/>
    <property type="project" value="TreeGrafter"/>
</dbReference>
<evidence type="ECO:0000256" key="4">
    <source>
        <dbReference type="SAM" id="MobiDB-lite"/>
    </source>
</evidence>
<proteinExistence type="predicted"/>
<evidence type="ECO:0000256" key="1">
    <source>
        <dbReference type="ARBA" id="ARBA00004613"/>
    </source>
</evidence>
<dbReference type="InterPro" id="IPR003409">
    <property type="entry name" value="MORN"/>
</dbReference>
<comment type="subcellular location">
    <subcellularLocation>
        <location evidence="1">Secreted</location>
    </subcellularLocation>
</comment>
<dbReference type="Pfam" id="PF07737">
    <property type="entry name" value="ATLF"/>
    <property type="match status" value="1"/>
</dbReference>
<dbReference type="Gene3D" id="2.20.110.10">
    <property type="entry name" value="Histone H3 K4-specific methyltransferase SET7/9 N-terminal domain"/>
    <property type="match status" value="4"/>
</dbReference>
<sequence length="662" mass="76416">MSDEKLNNSNRTSRSNRTKPKKSLKRKLTLLVVSFLSFLLIITGIFSSILLFGYEGRSNIYYPDGSIKFKGDIDSGLPNGKGVLYSEHGQVIAEGQFKDGKLHEYGTLYKNGYTLYTGDFKYGLPHGFGSSYYKEQKLKYEGEWEKGHKNGQGKLFDADNNLIFNGEFKDNKFNGNGKYYYNEQLIYKGQWKDHARHGQGKEFDKNDLIYDGQWSNNYYSGHGKFFADEKVVYKGVWDYGLPNGEGKLYNPKSEKVFTGTWVDGKVTYGQFFYDEKEVVTALNNVIVDNVHRHIMMLQLYEYTLFDLFNTTTKQFESCFLELNNLSSVIEPASEDILFKSLMYKYIEVPQGSYNKQLLTNIIKEIENIPLPILEDLVAAGVTHRFIYGHIAYQPEFDWDDKTNAGTLREANPVGLASYKHNLLITRLDISNPFITTLHEIGHAVDHYLLYRTSEKDEFKNIFSKEATTIFNHSWYDLTHFTDNSDEYFAEGFASYYISEDRAAGYTPTIKEIEEYAPKTYDFFEKHLDGHQANMNKFTPEMAATVDRSTHEIKHIKDNSYTYHVYSLNQESIQISAPKSYHDVAFTILKEGITFRPLKAENSIYLLMDRQGSFFINTNKVNSKNDVSALPEDKIPTIKIERNTIFEQLKGGYKNFTKGLNDF</sequence>
<dbReference type="PROSITE" id="PS51995">
    <property type="entry name" value="ATLF"/>
    <property type="match status" value="1"/>
</dbReference>
<dbReference type="RefSeq" id="WP_350342928.1">
    <property type="nucleotide sequence ID" value="NZ_CP158367.1"/>
</dbReference>
<reference evidence="7" key="2">
    <citation type="submission" date="2024-06" db="EMBL/GenBank/DDBJ databases">
        <authorList>
            <person name="Petrova K.O."/>
            <person name="Toshchakov S.V."/>
            <person name="Boltjanskaja Y.V."/>
            <person name="Kevbrin V."/>
        </authorList>
    </citation>
    <scope>NUCLEOTIDE SEQUENCE</scope>
    <source>
        <strain evidence="7">Z-910T</strain>
    </source>
</reference>
<evidence type="ECO:0000259" key="6">
    <source>
        <dbReference type="PROSITE" id="PS51995"/>
    </source>
</evidence>
<evidence type="ECO:0000313" key="7">
    <source>
        <dbReference type="EMBL" id="XBX74170.1"/>
    </source>
</evidence>
<feature type="transmembrane region" description="Helical" evidence="5">
    <location>
        <begin position="28"/>
        <end position="54"/>
    </location>
</feature>
<reference evidence="7" key="1">
    <citation type="journal article" date="2013" name="Extremophiles">
        <title>Proteinivorax tanatarense gen. nov., sp. nov., an anaerobic, haloalkaliphilic, proteolytic bacterium isolated from a decaying algal bloom, and proposal of Proteinivoraceae fam. nov.</title>
        <authorList>
            <person name="Kevbrin V."/>
            <person name="Boltyanskaya Y."/>
            <person name="Zhilina T."/>
            <person name="Kolganova T."/>
            <person name="Lavrentjeva E."/>
            <person name="Kuznetsov B."/>
        </authorList>
    </citation>
    <scope>NUCLEOTIDE SEQUENCE</scope>
    <source>
        <strain evidence="7">Z-910T</strain>
    </source>
</reference>
<protein>
    <recommendedName>
        <fullName evidence="6">ATLF-like domain-containing protein</fullName>
    </recommendedName>
</protein>
<organism evidence="7">
    <name type="scientific">Proteinivorax tanatarense</name>
    <dbReference type="NCBI Taxonomy" id="1260629"/>
    <lineage>
        <taxon>Bacteria</taxon>
        <taxon>Bacillati</taxon>
        <taxon>Bacillota</taxon>
        <taxon>Clostridia</taxon>
        <taxon>Eubacteriales</taxon>
        <taxon>Proteinivoracaceae</taxon>
        <taxon>Proteinivorax</taxon>
    </lineage>
</organism>
<gene>
    <name evidence="7" type="ORF">PRVXT_002196</name>
</gene>
<dbReference type="InterPro" id="IPR014781">
    <property type="entry name" value="Anthrax_toxin_lethal/edema_N/C"/>
</dbReference>
<keyword evidence="5" id="KW-1133">Transmembrane helix</keyword>
<dbReference type="Gene3D" id="3.40.390.10">
    <property type="entry name" value="Collagenase (Catalytic Domain)"/>
    <property type="match status" value="1"/>
</dbReference>
<name>A0AAU7VJ78_9FIRM</name>
<feature type="region of interest" description="Disordered" evidence="4">
    <location>
        <begin position="1"/>
        <end position="21"/>
    </location>
</feature>
<evidence type="ECO:0000256" key="3">
    <source>
        <dbReference type="ARBA" id="ARBA00022737"/>
    </source>
</evidence>
<dbReference type="SUPFAM" id="SSF82185">
    <property type="entry name" value="Histone H3 K4-specific methyltransferase SET7/9 N-terminal domain"/>
    <property type="match status" value="1"/>
</dbReference>
<evidence type="ECO:0000256" key="5">
    <source>
        <dbReference type="SAM" id="Phobius"/>
    </source>
</evidence>
<dbReference type="GO" id="GO:0008237">
    <property type="term" value="F:metallopeptidase activity"/>
    <property type="evidence" value="ECO:0007669"/>
    <property type="project" value="InterPro"/>
</dbReference>
<dbReference type="GO" id="GO:0005576">
    <property type="term" value="C:extracellular region"/>
    <property type="evidence" value="ECO:0007669"/>
    <property type="project" value="UniProtKB-SubCell"/>
</dbReference>
<dbReference type="SMART" id="SM00698">
    <property type="entry name" value="MORN"/>
    <property type="match status" value="7"/>
</dbReference>
<dbReference type="Pfam" id="PF02493">
    <property type="entry name" value="MORN"/>
    <property type="match status" value="7"/>
</dbReference>
<dbReference type="SUPFAM" id="SSF55486">
    <property type="entry name" value="Metalloproteases ('zincins'), catalytic domain"/>
    <property type="match status" value="1"/>
</dbReference>
<keyword evidence="5" id="KW-0812">Transmembrane</keyword>
<dbReference type="PANTHER" id="PTHR43215">
    <property type="entry name" value="RADIAL SPOKE HEAD 1 HOMOLOG"/>
    <property type="match status" value="1"/>
</dbReference>
<keyword evidence="2" id="KW-0964">Secreted</keyword>
<accession>A0AAU7VJ78</accession>
<dbReference type="EMBL" id="CP158367">
    <property type="protein sequence ID" value="XBX74170.1"/>
    <property type="molecule type" value="Genomic_DNA"/>
</dbReference>
<dbReference type="AlphaFoldDB" id="A0AAU7VJ78"/>
<evidence type="ECO:0000256" key="2">
    <source>
        <dbReference type="ARBA" id="ARBA00022525"/>
    </source>
</evidence>
<dbReference type="PANTHER" id="PTHR43215:SF14">
    <property type="entry name" value="RADIAL SPOKE HEAD 1 HOMOLOG"/>
    <property type="match status" value="1"/>
</dbReference>
<dbReference type="InterPro" id="IPR024079">
    <property type="entry name" value="MetalloPept_cat_dom_sf"/>
</dbReference>
<keyword evidence="5" id="KW-0472">Membrane</keyword>
<keyword evidence="3" id="KW-0677">Repeat</keyword>
<feature type="domain" description="ATLF-like" evidence="6">
    <location>
        <begin position="339"/>
        <end position="528"/>
    </location>
</feature>
<dbReference type="InterPro" id="IPR047568">
    <property type="entry name" value="ATLF-like_dom"/>
</dbReference>